<comment type="caution">
    <text evidence="1">The sequence shown here is derived from an EMBL/GenBank/DDBJ whole genome shotgun (WGS) entry which is preliminary data.</text>
</comment>
<protein>
    <submittedName>
        <fullName evidence="1">Uncharacterized protein</fullName>
    </submittedName>
</protein>
<organism evidence="1">
    <name type="scientific">marine sediment metagenome</name>
    <dbReference type="NCBI Taxonomy" id="412755"/>
    <lineage>
        <taxon>unclassified sequences</taxon>
        <taxon>metagenomes</taxon>
        <taxon>ecological metagenomes</taxon>
    </lineage>
</organism>
<gene>
    <name evidence="1" type="ORF">LCGC14_0273630</name>
</gene>
<sequence length="181" mass="19605">MLTAYQDAPDIEEVIYGRDCDDIGGLATVELIRDTPRGPEVRTRYQVWVKKRHAGHNLIVNSGKVQIWRRVMGLQPDIFDQFRIGTSGAAAASGQTNVLSPVAGSILTADNLSVLAGTRSAQWDVSYPSGVASLSAANIREVCLLNSNTSPGGSCMMRALFAPLTKTEADKLRIVYQARIN</sequence>
<reference evidence="1" key="1">
    <citation type="journal article" date="2015" name="Nature">
        <title>Complex archaea that bridge the gap between prokaryotes and eukaryotes.</title>
        <authorList>
            <person name="Spang A."/>
            <person name="Saw J.H."/>
            <person name="Jorgensen S.L."/>
            <person name="Zaremba-Niedzwiedzka K."/>
            <person name="Martijn J."/>
            <person name="Lind A.E."/>
            <person name="van Eijk R."/>
            <person name="Schleper C."/>
            <person name="Guy L."/>
            <person name="Ettema T.J."/>
        </authorList>
    </citation>
    <scope>NUCLEOTIDE SEQUENCE</scope>
</reference>
<proteinExistence type="predicted"/>
<accession>A0A0F9WJ08</accession>
<dbReference type="EMBL" id="LAZR01000153">
    <property type="protein sequence ID" value="KKN85951.1"/>
    <property type="molecule type" value="Genomic_DNA"/>
</dbReference>
<name>A0A0F9WJ08_9ZZZZ</name>
<dbReference type="AlphaFoldDB" id="A0A0F9WJ08"/>
<evidence type="ECO:0000313" key="1">
    <source>
        <dbReference type="EMBL" id="KKN85951.1"/>
    </source>
</evidence>